<dbReference type="RefSeq" id="WP_061833190.1">
    <property type="nucleotide sequence ID" value="NZ_LUKE01000001.1"/>
</dbReference>
<evidence type="ECO:0000313" key="2">
    <source>
        <dbReference type="EMBL" id="KYG65646.1"/>
    </source>
</evidence>
<evidence type="ECO:0000256" key="1">
    <source>
        <dbReference type="SAM" id="SignalP"/>
    </source>
</evidence>
<protein>
    <submittedName>
        <fullName evidence="2">Uncharacterized protein</fullName>
    </submittedName>
</protein>
<reference evidence="2 3" key="1">
    <citation type="submission" date="2016-03" db="EMBL/GenBank/DDBJ databases">
        <authorList>
            <person name="Ploux O."/>
        </authorList>
    </citation>
    <scope>NUCLEOTIDE SEQUENCE [LARGE SCALE GENOMIC DNA]</scope>
    <source>
        <strain evidence="2 3">R0</strain>
    </source>
</reference>
<sequence length="127" mass="13636">MKKILLAITTLFVLSVTAYAVSIEVTEYAAVAISDLRTVTSDDGFTKEHSISFMGPGLAPLMYLLPAMKDIDGQENRILEYKRGFAVSQPAAEDGKSKALFFECQQADGGDKSVSCNITLIVGIIPG</sequence>
<keyword evidence="3" id="KW-1185">Reference proteome</keyword>
<dbReference type="EMBL" id="LUKE01000001">
    <property type="protein sequence ID" value="KYG65646.1"/>
    <property type="molecule type" value="Genomic_DNA"/>
</dbReference>
<organism evidence="2 3">
    <name type="scientific">Bdellovibrio bacteriovorus</name>
    <dbReference type="NCBI Taxonomy" id="959"/>
    <lineage>
        <taxon>Bacteria</taxon>
        <taxon>Pseudomonadati</taxon>
        <taxon>Bdellovibrionota</taxon>
        <taxon>Bdellovibrionia</taxon>
        <taxon>Bdellovibrionales</taxon>
        <taxon>Pseudobdellovibrionaceae</taxon>
        <taxon>Bdellovibrio</taxon>
    </lineage>
</organism>
<name>A0A150WMP8_BDEBC</name>
<comment type="caution">
    <text evidence="2">The sequence shown here is derived from an EMBL/GenBank/DDBJ whole genome shotgun (WGS) entry which is preliminary data.</text>
</comment>
<feature type="chain" id="PRO_5007573332" evidence="1">
    <location>
        <begin position="21"/>
        <end position="127"/>
    </location>
</feature>
<accession>A0A150WMP8</accession>
<feature type="signal peptide" evidence="1">
    <location>
        <begin position="1"/>
        <end position="20"/>
    </location>
</feature>
<proteinExistence type="predicted"/>
<dbReference type="AlphaFoldDB" id="A0A150WMP8"/>
<gene>
    <name evidence="2" type="ORF">AZI86_00790</name>
</gene>
<keyword evidence="1" id="KW-0732">Signal</keyword>
<dbReference type="Proteomes" id="UP000075320">
    <property type="component" value="Unassembled WGS sequence"/>
</dbReference>
<evidence type="ECO:0000313" key="3">
    <source>
        <dbReference type="Proteomes" id="UP000075320"/>
    </source>
</evidence>